<keyword evidence="4" id="KW-1185">Reference proteome</keyword>
<protein>
    <recommendedName>
        <fullName evidence="2">EGF-like domain-containing protein</fullName>
    </recommendedName>
</protein>
<feature type="domain" description="EGF-like" evidence="2">
    <location>
        <begin position="127"/>
        <end position="138"/>
    </location>
</feature>
<gene>
    <name evidence="3" type="ORF">FGIG_08011</name>
</gene>
<name>A0A504YTZ9_FASGI</name>
<proteinExistence type="predicted"/>
<keyword evidence="1" id="KW-0472">Membrane</keyword>
<keyword evidence="1" id="KW-1133">Transmembrane helix</keyword>
<dbReference type="OrthoDB" id="6130531at2759"/>
<dbReference type="Proteomes" id="UP000316759">
    <property type="component" value="Unassembled WGS sequence"/>
</dbReference>
<dbReference type="InterPro" id="IPR000742">
    <property type="entry name" value="EGF"/>
</dbReference>
<sequence length="437" mass="50061">MKFLMDPYQSLPLSFALRWCPQAWEQYRRMKDATKRELLMRDIELYCPDPCHGNPCRDLQNVNDSTKCTVIGPFENEFFCDCNKYSEWDPALLNCQLRNPCHSGIFSLCHPDNTLLCIAKDTENIVCICKPEYMGSDCSVLRDACQERINKSQPNGYELCQVQYGNECHPVLGTDAFRCKCQFGYSPIFTISDDNCLARLDPCTNTFLSADLNATFSDLNEVARLTGFPQRTVTENTPTNYSRDKSLRLIRRGLTCLNGGQCMSSSDLTRSICVCRTSSEGDPLYKGKLTRLNCEIPIGVWSAWSPMSPCLPLDCGKIRYRWRRRRCMNMTSSEMLLRAGRIPSDRSSSVLKKYSPAVYCIGTSEEVLPCEPMESCMVLRLPGYLREEFLNYDTLYYFGYITAAQVIFSLLSWYVFITPIKRYIHHRKMAVSSPIIV</sequence>
<feature type="transmembrane region" description="Helical" evidence="1">
    <location>
        <begin position="395"/>
        <end position="417"/>
    </location>
</feature>
<dbReference type="EMBL" id="SUNJ01004985">
    <property type="protein sequence ID" value="TPP63999.1"/>
    <property type="molecule type" value="Genomic_DNA"/>
</dbReference>
<organism evidence="3 4">
    <name type="scientific">Fasciola gigantica</name>
    <name type="common">Giant liver fluke</name>
    <dbReference type="NCBI Taxonomy" id="46835"/>
    <lineage>
        <taxon>Eukaryota</taxon>
        <taxon>Metazoa</taxon>
        <taxon>Spiralia</taxon>
        <taxon>Lophotrochozoa</taxon>
        <taxon>Platyhelminthes</taxon>
        <taxon>Trematoda</taxon>
        <taxon>Digenea</taxon>
        <taxon>Plagiorchiida</taxon>
        <taxon>Echinostomata</taxon>
        <taxon>Echinostomatoidea</taxon>
        <taxon>Fasciolidae</taxon>
        <taxon>Fasciola</taxon>
    </lineage>
</organism>
<dbReference type="STRING" id="46835.A0A504YTZ9"/>
<evidence type="ECO:0000313" key="4">
    <source>
        <dbReference type="Proteomes" id="UP000316759"/>
    </source>
</evidence>
<reference evidence="3 4" key="1">
    <citation type="submission" date="2019-04" db="EMBL/GenBank/DDBJ databases">
        <title>Annotation for the trematode Fasciola gigantica.</title>
        <authorList>
            <person name="Choi Y.-J."/>
        </authorList>
    </citation>
    <scope>NUCLEOTIDE SEQUENCE [LARGE SCALE GENOMIC DNA]</scope>
    <source>
        <strain evidence="3">Uganda_cow_1</strain>
    </source>
</reference>
<dbReference type="AlphaFoldDB" id="A0A504YTZ9"/>
<evidence type="ECO:0000256" key="1">
    <source>
        <dbReference type="SAM" id="Phobius"/>
    </source>
</evidence>
<comment type="caution">
    <text evidence="3">The sequence shown here is derived from an EMBL/GenBank/DDBJ whole genome shotgun (WGS) entry which is preliminary data.</text>
</comment>
<dbReference type="PROSITE" id="PS00022">
    <property type="entry name" value="EGF_1"/>
    <property type="match status" value="1"/>
</dbReference>
<accession>A0A504YTZ9</accession>
<evidence type="ECO:0000259" key="2">
    <source>
        <dbReference type="PROSITE" id="PS00022"/>
    </source>
</evidence>
<evidence type="ECO:0000313" key="3">
    <source>
        <dbReference type="EMBL" id="TPP63999.1"/>
    </source>
</evidence>
<keyword evidence="1" id="KW-0812">Transmembrane</keyword>